<dbReference type="AlphaFoldDB" id="A0A087PSD7"/>
<dbReference type="InterPro" id="IPR039422">
    <property type="entry name" value="MarR/SlyA-like"/>
</dbReference>
<dbReference type="RefSeq" id="WP_043550590.1">
    <property type="nucleotide sequence ID" value="NZ_CALAZD010000143.1"/>
</dbReference>
<dbReference type="SMART" id="SM00347">
    <property type="entry name" value="HTH_MARR"/>
    <property type="match status" value="1"/>
</dbReference>
<dbReference type="Gene3D" id="1.10.10.10">
    <property type="entry name" value="Winged helix-like DNA-binding domain superfamily/Winged helix DNA-binding domain"/>
    <property type="match status" value="1"/>
</dbReference>
<dbReference type="PANTHER" id="PTHR33164">
    <property type="entry name" value="TRANSCRIPTIONAL REGULATOR, MARR FAMILY"/>
    <property type="match status" value="1"/>
</dbReference>
<feature type="domain" description="HTH marR-type" evidence="1">
    <location>
        <begin position="22"/>
        <end position="155"/>
    </location>
</feature>
<accession>A0A087PSD7</accession>
<dbReference type="InterPro" id="IPR036390">
    <property type="entry name" value="WH_DNA-bd_sf"/>
</dbReference>
<dbReference type="PATRIC" id="fig|178901.10.peg.1118"/>
<sequence length="176" mass="19417">MTTGYRPHDEAGAGLLFLREEQLRLAQAMMFLAGRDMAAALEPILTEEKLGSAHYRVLQVLAFSPGIPVSRLQDTLGVTKQSLGRTLGELQERGYLDSEASLRDRRQRLLRLSKEGQAVEARLFAVVRQRLSAAYREAGGAAVEGFRRVMHGMLSETSRAMMADDAAGRRKGRNGT</sequence>
<dbReference type="PRINTS" id="PR00598">
    <property type="entry name" value="HTHMARR"/>
</dbReference>
<comment type="caution">
    <text evidence="2">The sequence shown here is derived from an EMBL/GenBank/DDBJ whole genome shotgun (WGS) entry which is preliminary data.</text>
</comment>
<evidence type="ECO:0000313" key="5">
    <source>
        <dbReference type="Proteomes" id="UP000075538"/>
    </source>
</evidence>
<reference evidence="4 5" key="1">
    <citation type="submission" date="2015-06" db="EMBL/GenBank/DDBJ databases">
        <title>Improved classification and identification of acetic acid bacteria using matrix-assisted laser desorption/ionization time-of-flight mass spectrometry; Gluconobacter nephelii and Gluconobacter uchimurae are later heterotypic synonyms of Gluconobacter japonicus and Gluconobacter oxydans, respectively.</title>
        <authorList>
            <person name="Li L."/>
            <person name="Cleenwerck I."/>
            <person name="De Vuyst L."/>
            <person name="Vandamme P."/>
        </authorList>
    </citation>
    <scope>NUCLEOTIDE SEQUENCE [LARGE SCALE GENOMIC DNA]</scope>
    <source>
        <strain evidence="2 4">LMG 1552</strain>
        <strain evidence="3 5">LMG 1604</strain>
    </source>
</reference>
<dbReference type="GO" id="GO:0003700">
    <property type="term" value="F:DNA-binding transcription factor activity"/>
    <property type="evidence" value="ECO:0007669"/>
    <property type="project" value="InterPro"/>
</dbReference>
<dbReference type="Proteomes" id="UP000075526">
    <property type="component" value="Unassembled WGS sequence"/>
</dbReference>
<dbReference type="EMBL" id="LHZF01000172">
    <property type="protein sequence ID" value="KXV14574.1"/>
    <property type="molecule type" value="Genomic_DNA"/>
</dbReference>
<dbReference type="GO" id="GO:0006950">
    <property type="term" value="P:response to stress"/>
    <property type="evidence" value="ECO:0007669"/>
    <property type="project" value="TreeGrafter"/>
</dbReference>
<dbReference type="PANTHER" id="PTHR33164:SF44">
    <property type="entry name" value="TRANSCRIPTIONAL REGULATORY PROTEIN"/>
    <property type="match status" value="1"/>
</dbReference>
<dbReference type="SUPFAM" id="SSF46785">
    <property type="entry name" value="Winged helix' DNA-binding domain"/>
    <property type="match status" value="1"/>
</dbReference>
<evidence type="ECO:0000313" key="4">
    <source>
        <dbReference type="Proteomes" id="UP000075526"/>
    </source>
</evidence>
<dbReference type="PROSITE" id="PS50995">
    <property type="entry name" value="HTH_MARR_2"/>
    <property type="match status" value="1"/>
</dbReference>
<dbReference type="InterPro" id="IPR000835">
    <property type="entry name" value="HTH_MarR-typ"/>
</dbReference>
<evidence type="ECO:0000259" key="1">
    <source>
        <dbReference type="PROSITE" id="PS50995"/>
    </source>
</evidence>
<dbReference type="Proteomes" id="UP000075538">
    <property type="component" value="Unassembled WGS sequence"/>
</dbReference>
<evidence type="ECO:0000313" key="3">
    <source>
        <dbReference type="EMBL" id="KXV73737.1"/>
    </source>
</evidence>
<dbReference type="Pfam" id="PF12802">
    <property type="entry name" value="MarR_2"/>
    <property type="match status" value="1"/>
</dbReference>
<organism evidence="2 4">
    <name type="scientific">Acetobacter malorum</name>
    <dbReference type="NCBI Taxonomy" id="178901"/>
    <lineage>
        <taxon>Bacteria</taxon>
        <taxon>Pseudomonadati</taxon>
        <taxon>Pseudomonadota</taxon>
        <taxon>Alphaproteobacteria</taxon>
        <taxon>Acetobacterales</taxon>
        <taxon>Acetobacteraceae</taxon>
        <taxon>Acetobacter</taxon>
    </lineage>
</organism>
<evidence type="ECO:0000313" key="2">
    <source>
        <dbReference type="EMBL" id="KXV14574.1"/>
    </source>
</evidence>
<protein>
    <submittedName>
        <fullName evidence="2">MarR family transcriptional regulator</fullName>
    </submittedName>
</protein>
<dbReference type="InterPro" id="IPR036388">
    <property type="entry name" value="WH-like_DNA-bd_sf"/>
</dbReference>
<name>A0A087PSD7_9PROT</name>
<gene>
    <name evidence="2" type="ORF">AD933_11775</name>
    <name evidence="3" type="ORF">AD953_14980</name>
</gene>
<dbReference type="EMBL" id="LHZZ01000643">
    <property type="protein sequence ID" value="KXV73737.1"/>
    <property type="molecule type" value="Genomic_DNA"/>
</dbReference>
<proteinExistence type="predicted"/>